<evidence type="ECO:0000313" key="1">
    <source>
        <dbReference type="EMBL" id="KAH7322887.1"/>
    </source>
</evidence>
<comment type="caution">
    <text evidence="1">The sequence shown here is derived from an EMBL/GenBank/DDBJ whole genome shotgun (WGS) entry which is preliminary data.</text>
</comment>
<name>A0A8K0SUP3_9HYPO</name>
<dbReference type="Proteomes" id="UP000813444">
    <property type="component" value="Unassembled WGS sequence"/>
</dbReference>
<dbReference type="EMBL" id="JAGPNK010000004">
    <property type="protein sequence ID" value="KAH7322887.1"/>
    <property type="molecule type" value="Genomic_DNA"/>
</dbReference>
<proteinExistence type="predicted"/>
<evidence type="ECO:0000313" key="2">
    <source>
        <dbReference type="Proteomes" id="UP000813444"/>
    </source>
</evidence>
<reference evidence="1" key="1">
    <citation type="journal article" date="2021" name="Nat. Commun.">
        <title>Genetic determinants of endophytism in the Arabidopsis root mycobiome.</title>
        <authorList>
            <person name="Mesny F."/>
            <person name="Miyauchi S."/>
            <person name="Thiergart T."/>
            <person name="Pickel B."/>
            <person name="Atanasova L."/>
            <person name="Karlsson M."/>
            <person name="Huettel B."/>
            <person name="Barry K.W."/>
            <person name="Haridas S."/>
            <person name="Chen C."/>
            <person name="Bauer D."/>
            <person name="Andreopoulos W."/>
            <person name="Pangilinan J."/>
            <person name="LaButti K."/>
            <person name="Riley R."/>
            <person name="Lipzen A."/>
            <person name="Clum A."/>
            <person name="Drula E."/>
            <person name="Henrissat B."/>
            <person name="Kohler A."/>
            <person name="Grigoriev I.V."/>
            <person name="Martin F.M."/>
            <person name="Hacquard S."/>
        </authorList>
    </citation>
    <scope>NUCLEOTIDE SEQUENCE</scope>
    <source>
        <strain evidence="1">MPI-CAGE-CH-0235</strain>
    </source>
</reference>
<organism evidence="1 2">
    <name type="scientific">Stachybotrys elegans</name>
    <dbReference type="NCBI Taxonomy" id="80388"/>
    <lineage>
        <taxon>Eukaryota</taxon>
        <taxon>Fungi</taxon>
        <taxon>Dikarya</taxon>
        <taxon>Ascomycota</taxon>
        <taxon>Pezizomycotina</taxon>
        <taxon>Sordariomycetes</taxon>
        <taxon>Hypocreomycetidae</taxon>
        <taxon>Hypocreales</taxon>
        <taxon>Stachybotryaceae</taxon>
        <taxon>Stachybotrys</taxon>
    </lineage>
</organism>
<protein>
    <submittedName>
        <fullName evidence="1">Uncharacterized protein</fullName>
    </submittedName>
</protein>
<sequence>MNPDLAPRWTRAYLVSQEAFTAIEANLANQGTSLTPDKLCDLYGILIAPLWEELAGDKYLEETSCEASRGVPSIQEVAQVDVFADQSEPPVQQTRPTLSGLRKNFSQPSQRIIRATLRMEAQQRRTTRITAPQTISLLWIMKFRQESCCGGLPETQYRASPEGNEQGKRRGWECRRSSIIMAETLDIVGIPDLVPQCDKDW</sequence>
<gene>
    <name evidence="1" type="ORF">B0I35DRAFT_426671</name>
</gene>
<accession>A0A8K0SUP3</accession>
<keyword evidence="2" id="KW-1185">Reference proteome</keyword>
<dbReference type="OrthoDB" id="5106194at2759"/>
<dbReference type="AlphaFoldDB" id="A0A8K0SUP3"/>